<accession>A0ABT8YC74</accession>
<protein>
    <submittedName>
        <fullName evidence="2">Glycosyltransferase family 2 protein</fullName>
    </submittedName>
</protein>
<organism evidence="2 3">
    <name type="scientific">Sphingomonas natans</name>
    <dbReference type="NCBI Taxonomy" id="3063330"/>
    <lineage>
        <taxon>Bacteria</taxon>
        <taxon>Pseudomonadati</taxon>
        <taxon>Pseudomonadota</taxon>
        <taxon>Alphaproteobacteria</taxon>
        <taxon>Sphingomonadales</taxon>
        <taxon>Sphingomonadaceae</taxon>
        <taxon>Sphingomonas</taxon>
    </lineage>
</organism>
<dbReference type="PANTHER" id="PTHR48090:SF6">
    <property type="entry name" value="SLR5056 PROTEIN"/>
    <property type="match status" value="1"/>
</dbReference>
<dbReference type="InterPro" id="IPR029044">
    <property type="entry name" value="Nucleotide-diphossugar_trans"/>
</dbReference>
<evidence type="ECO:0000313" key="2">
    <source>
        <dbReference type="EMBL" id="MDO6415924.1"/>
    </source>
</evidence>
<dbReference type="RefSeq" id="WP_303544642.1">
    <property type="nucleotide sequence ID" value="NZ_JAUOTP010000008.1"/>
</dbReference>
<dbReference type="Gene3D" id="3.90.550.10">
    <property type="entry name" value="Spore Coat Polysaccharide Biosynthesis Protein SpsA, Chain A"/>
    <property type="match status" value="1"/>
</dbReference>
<feature type="transmembrane region" description="Helical" evidence="1">
    <location>
        <begin position="327"/>
        <end position="350"/>
    </location>
</feature>
<comment type="caution">
    <text evidence="2">The sequence shown here is derived from an EMBL/GenBank/DDBJ whole genome shotgun (WGS) entry which is preliminary data.</text>
</comment>
<evidence type="ECO:0000256" key="1">
    <source>
        <dbReference type="SAM" id="Phobius"/>
    </source>
</evidence>
<reference evidence="2" key="1">
    <citation type="submission" date="2023-07" db="EMBL/GenBank/DDBJ databases">
        <authorList>
            <person name="Kim M."/>
        </authorList>
    </citation>
    <scope>NUCLEOTIDE SEQUENCE</scope>
    <source>
        <strain evidence="2">BIUV-7</strain>
    </source>
</reference>
<dbReference type="PANTHER" id="PTHR48090">
    <property type="entry name" value="UNDECAPRENYL-PHOSPHATE 4-DEOXY-4-FORMAMIDO-L-ARABINOSE TRANSFERASE-RELATED"/>
    <property type="match status" value="1"/>
</dbReference>
<keyword evidence="1" id="KW-1133">Transmembrane helix</keyword>
<dbReference type="InterPro" id="IPR050256">
    <property type="entry name" value="Glycosyltransferase_2"/>
</dbReference>
<proteinExistence type="predicted"/>
<name>A0ABT8YC74_9SPHN</name>
<dbReference type="EMBL" id="JAUOTP010000008">
    <property type="protein sequence ID" value="MDO6415924.1"/>
    <property type="molecule type" value="Genomic_DNA"/>
</dbReference>
<dbReference type="CDD" id="cd06438">
    <property type="entry name" value="EpsO_like"/>
    <property type="match status" value="1"/>
</dbReference>
<keyword evidence="1" id="KW-0472">Membrane</keyword>
<keyword evidence="1" id="KW-0812">Transmembrane</keyword>
<keyword evidence="3" id="KW-1185">Reference proteome</keyword>
<dbReference type="SUPFAM" id="SSF53448">
    <property type="entry name" value="Nucleotide-diphospho-sugar transferases"/>
    <property type="match status" value="1"/>
</dbReference>
<gene>
    <name evidence="2" type="ORF">Q4F19_16150</name>
</gene>
<dbReference type="Pfam" id="PF13641">
    <property type="entry name" value="Glyco_tranf_2_3"/>
    <property type="match status" value="1"/>
</dbReference>
<dbReference type="Proteomes" id="UP001169764">
    <property type="component" value="Unassembled WGS sequence"/>
</dbReference>
<sequence>MTILCLLAAIACLPLLVTDAVFLVEVLFGLRAGEHGSPARPAGPIALIVPAHNEEGVVRASVERMIAESPPGTRVLVVAHNCSDRTAEQARAGGAEVHVLDEPDRRGKGYALAGGQAVLRAAPPATVIVVDADCTPAPGALARLAATAEKSGRAVQASYLFAPRRDAGPIVQISNFAMLVKNLVRQRGSRRIGAPALLTGSGMAFPWPLFAMLDLATGNIVEDLALGVELVRQGRPPLFESRATIWSHPSSEGGTATQRARWEGGFLATARGFGLPLLARGLVRFDGRMIWMGLHLLTAPLTLLLMLNGAAMLLWLGLWAIGVAPAAAPIAAFLLGASVVAAVLAAWALAGRAMLSAGTLARLPLYMAWKLALYARIVRGRETPGWIRTERVD</sequence>
<evidence type="ECO:0000313" key="3">
    <source>
        <dbReference type="Proteomes" id="UP001169764"/>
    </source>
</evidence>
<feature type="transmembrane region" description="Helical" evidence="1">
    <location>
        <begin position="295"/>
        <end position="321"/>
    </location>
</feature>